<evidence type="ECO:0000256" key="5">
    <source>
        <dbReference type="ARBA" id="ARBA00022840"/>
    </source>
</evidence>
<evidence type="ECO:0000259" key="9">
    <source>
        <dbReference type="Pfam" id="PF13087"/>
    </source>
</evidence>
<dbReference type="InterPro" id="IPR041677">
    <property type="entry name" value="DNA2/NAM7_AAA_11"/>
</dbReference>
<dbReference type="SUPFAM" id="SSF52540">
    <property type="entry name" value="P-loop containing nucleoside triphosphate hydrolases"/>
    <property type="match status" value="1"/>
</dbReference>
<keyword evidence="2" id="KW-0547">Nucleotide-binding</keyword>
<evidence type="ECO:0000313" key="11">
    <source>
        <dbReference type="Proteomes" id="UP000256541"/>
    </source>
</evidence>
<feature type="domain" description="DNA2/NAM7 helicase-like C-terminal" evidence="9">
    <location>
        <begin position="245"/>
        <end position="403"/>
    </location>
</feature>
<evidence type="ECO:0000256" key="3">
    <source>
        <dbReference type="ARBA" id="ARBA00022801"/>
    </source>
</evidence>
<dbReference type="AlphaFoldDB" id="A0A3E0W3S5"/>
<dbReference type="PANTHER" id="PTHR43788">
    <property type="entry name" value="DNA2/NAM7 HELICASE FAMILY MEMBER"/>
    <property type="match status" value="1"/>
</dbReference>
<sequence>MVREIRSDRDRLQNQLAAFEQRLAAADSAMRDYGHPDRVPTEEWFSSENTDKEKTSPWLDEDFNDARSLLFLAALDLHRSFIHDQRRILRSNLFAAYDVLMNAAPRSTDARAVRAAWESLFLVVPTVTTTFASLPRVFGSLQSERLGWLLIDEAGQAAPQHALCGIWRTSNSVLVGDPLQLQPVVSLPIVHQRTLLRMTGTSDRWLPASNPAQVLADRNARYVARIQVPGMDEITVGAPLRVHRRCDNPMFDVVNDSVYGGMMVHGGERTDAFMVGDSEAPPSAWFDVAGISWNGHNSLEQIALLDDVLGFLRRAGHPMSEILVISPFSDVARALRSSAIRFGMDASKQAGTIHTAQGKEADIVILVLGGHTSGARNWAAGTPNLFNVAVSRARRRIFVIGSHRDWATLPYFQHLAVALERHPATVDVNSLFDRAAFQNGASGSASRA</sequence>
<dbReference type="EMBL" id="NBXB01000006">
    <property type="protein sequence ID" value="RFA17014.1"/>
    <property type="molecule type" value="Genomic_DNA"/>
</dbReference>
<dbReference type="Pfam" id="PF13086">
    <property type="entry name" value="AAA_11"/>
    <property type="match status" value="1"/>
</dbReference>
<keyword evidence="4" id="KW-0347">Helicase</keyword>
<dbReference type="OrthoDB" id="3197455at2"/>
<gene>
    <name evidence="10" type="ORF">B7R22_01560</name>
</gene>
<dbReference type="InterPro" id="IPR050534">
    <property type="entry name" value="Coronavir_polyprotein_1ab"/>
</dbReference>
<keyword evidence="5" id="KW-0067">ATP-binding</keyword>
<dbReference type="GO" id="GO:0016787">
    <property type="term" value="F:hydrolase activity"/>
    <property type="evidence" value="ECO:0007669"/>
    <property type="project" value="UniProtKB-KW"/>
</dbReference>
<keyword evidence="6" id="KW-0175">Coiled coil</keyword>
<feature type="region of interest" description="Disordered" evidence="7">
    <location>
        <begin position="38"/>
        <end position="57"/>
    </location>
</feature>
<comment type="similarity">
    <text evidence="1">Belongs to the DNA2/NAM7 helicase family.</text>
</comment>
<dbReference type="InterPro" id="IPR027417">
    <property type="entry name" value="P-loop_NTPase"/>
</dbReference>
<proteinExistence type="inferred from homology"/>
<dbReference type="InterPro" id="IPR041679">
    <property type="entry name" value="DNA2/NAM7-like_C"/>
</dbReference>
<organism evidence="10 11">
    <name type="scientific">Subtercola boreus</name>
    <dbReference type="NCBI Taxonomy" id="120213"/>
    <lineage>
        <taxon>Bacteria</taxon>
        <taxon>Bacillati</taxon>
        <taxon>Actinomycetota</taxon>
        <taxon>Actinomycetes</taxon>
        <taxon>Micrococcales</taxon>
        <taxon>Microbacteriaceae</taxon>
        <taxon>Subtercola</taxon>
    </lineage>
</organism>
<evidence type="ECO:0000256" key="4">
    <source>
        <dbReference type="ARBA" id="ARBA00022806"/>
    </source>
</evidence>
<evidence type="ECO:0000313" key="10">
    <source>
        <dbReference type="EMBL" id="RFA17014.1"/>
    </source>
</evidence>
<dbReference type="GO" id="GO:0043139">
    <property type="term" value="F:5'-3' DNA helicase activity"/>
    <property type="evidence" value="ECO:0007669"/>
    <property type="project" value="TreeGrafter"/>
</dbReference>
<dbReference type="Proteomes" id="UP000256541">
    <property type="component" value="Unassembled WGS sequence"/>
</dbReference>
<feature type="domain" description="DNA2/NAM7 helicase helicase" evidence="8">
    <location>
        <begin position="127"/>
        <end position="185"/>
    </location>
</feature>
<name>A0A3E0W3S5_9MICO</name>
<evidence type="ECO:0008006" key="12">
    <source>
        <dbReference type="Google" id="ProtNLM"/>
    </source>
</evidence>
<feature type="coiled-coil region" evidence="6">
    <location>
        <begin position="2"/>
        <end position="29"/>
    </location>
</feature>
<dbReference type="Pfam" id="PF13087">
    <property type="entry name" value="AAA_12"/>
    <property type="match status" value="1"/>
</dbReference>
<dbReference type="Gene3D" id="3.40.50.300">
    <property type="entry name" value="P-loop containing nucleotide triphosphate hydrolases"/>
    <property type="match status" value="2"/>
</dbReference>
<evidence type="ECO:0000256" key="2">
    <source>
        <dbReference type="ARBA" id="ARBA00022741"/>
    </source>
</evidence>
<evidence type="ECO:0000259" key="8">
    <source>
        <dbReference type="Pfam" id="PF13086"/>
    </source>
</evidence>
<comment type="caution">
    <text evidence="10">The sequence shown here is derived from an EMBL/GenBank/DDBJ whole genome shotgun (WGS) entry which is preliminary data.</text>
</comment>
<accession>A0A3E0W3S5</accession>
<evidence type="ECO:0000256" key="6">
    <source>
        <dbReference type="SAM" id="Coils"/>
    </source>
</evidence>
<evidence type="ECO:0000256" key="7">
    <source>
        <dbReference type="SAM" id="MobiDB-lite"/>
    </source>
</evidence>
<evidence type="ECO:0000256" key="1">
    <source>
        <dbReference type="ARBA" id="ARBA00007913"/>
    </source>
</evidence>
<protein>
    <recommendedName>
        <fullName evidence="12">DNA2/NAM7 helicase-like C-terminal domain-containing protein</fullName>
    </recommendedName>
</protein>
<reference evidence="10 11" key="1">
    <citation type="submission" date="2017-04" db="EMBL/GenBank/DDBJ databases">
        <title>Comparative genome analysis of Subtercola boreus.</title>
        <authorList>
            <person name="Cho Y.-J."/>
            <person name="Cho A."/>
            <person name="Kim O.-S."/>
            <person name="Lee J.-I."/>
        </authorList>
    </citation>
    <scope>NUCLEOTIDE SEQUENCE [LARGE SCALE GENOMIC DNA]</scope>
    <source>
        <strain evidence="10 11">P27479</strain>
    </source>
</reference>
<keyword evidence="3" id="KW-0378">Hydrolase</keyword>
<dbReference type="GO" id="GO:0005524">
    <property type="term" value="F:ATP binding"/>
    <property type="evidence" value="ECO:0007669"/>
    <property type="project" value="UniProtKB-KW"/>
</dbReference>
<dbReference type="PANTHER" id="PTHR43788:SF8">
    <property type="entry name" value="DNA-BINDING PROTEIN SMUBP-2"/>
    <property type="match status" value="1"/>
</dbReference>